<evidence type="ECO:0000256" key="1">
    <source>
        <dbReference type="SAM" id="SignalP"/>
    </source>
</evidence>
<evidence type="ECO:0000313" key="3">
    <source>
        <dbReference type="EMBL" id="NME72889.1"/>
    </source>
</evidence>
<dbReference type="Pfam" id="PF03781">
    <property type="entry name" value="FGE-sulfatase"/>
    <property type="match status" value="1"/>
</dbReference>
<feature type="chain" id="PRO_5031030762" evidence="1">
    <location>
        <begin position="19"/>
        <end position="474"/>
    </location>
</feature>
<dbReference type="InterPro" id="IPR016187">
    <property type="entry name" value="CTDL_fold"/>
</dbReference>
<feature type="signal peptide" evidence="1">
    <location>
        <begin position="1"/>
        <end position="18"/>
    </location>
</feature>
<protein>
    <submittedName>
        <fullName evidence="3">SUMF1/EgtB/PvdO family nonheme iron enzyme</fullName>
    </submittedName>
</protein>
<keyword evidence="1" id="KW-0732">Signal</keyword>
<dbReference type="AlphaFoldDB" id="A0A7X9S1X8"/>
<dbReference type="RefSeq" id="WP_169661047.1">
    <property type="nucleotide sequence ID" value="NZ_JABANE010000233.1"/>
</dbReference>
<dbReference type="Gene3D" id="3.90.1580.10">
    <property type="entry name" value="paralog of FGE (formylglycine-generating enzyme)"/>
    <property type="match status" value="1"/>
</dbReference>
<dbReference type="InterPro" id="IPR042095">
    <property type="entry name" value="SUMF_sf"/>
</dbReference>
<gene>
    <name evidence="3" type="ORF">HHU12_33335</name>
</gene>
<sequence length="474" mass="56175">MQTKFLLFFCIISFNCYAQVSVTEVYKRFSDHIFSSAIQLNDSVIIDQFEVSNIGWIFFQHSLNNRKRFKLFNTIETSCWKDFNIPFVKENNIYYYIYPLNRYQPVVGVSYDQAINYCKWRSEIVTKNIQKAIAEKYKKWNNYIISVEYRLPTKEEWEYAAKGGLDPVKYPYGMYRPFSKKYLQGNQNKLSKTQFKEFESAIRSKLKEGVKSGELPSSIQPMEFNINENFYDSKGELFEYQKDFFPLKSVYYYYPNQYGIYNMIGNVSEMISERDIAKGGSFNNNLDDISITEDYNYKVPSATIGFRCIGIIHIKSKENRLEISKKEKIELDLNYELVNNYLLKLEMNPQEIPSTKYKLDFTKYVENEKDKDWVRGARLMLEDYYQHFKLFPIDWIPREALEKAERERMAQSVDTLTIEAVCALNHKPFLKVKKQLLELHLNYHLVNAYMVDTPFAVVPPISLILCQKFTRHCA</sequence>
<keyword evidence="4" id="KW-1185">Reference proteome</keyword>
<feature type="domain" description="Sulfatase-modifying factor enzyme-like" evidence="2">
    <location>
        <begin position="42"/>
        <end position="274"/>
    </location>
</feature>
<dbReference type="Proteomes" id="UP000576082">
    <property type="component" value="Unassembled WGS sequence"/>
</dbReference>
<dbReference type="PANTHER" id="PTHR23150">
    <property type="entry name" value="SULFATASE MODIFYING FACTOR 1, 2"/>
    <property type="match status" value="1"/>
</dbReference>
<accession>A0A7X9S1X8</accession>
<dbReference type="PANTHER" id="PTHR23150:SF19">
    <property type="entry name" value="FORMYLGLYCINE-GENERATING ENZYME"/>
    <property type="match status" value="1"/>
</dbReference>
<comment type="caution">
    <text evidence="3">The sequence shown here is derived from an EMBL/GenBank/DDBJ whole genome shotgun (WGS) entry which is preliminary data.</text>
</comment>
<dbReference type="GO" id="GO:0120147">
    <property type="term" value="F:formylglycine-generating oxidase activity"/>
    <property type="evidence" value="ECO:0007669"/>
    <property type="project" value="TreeGrafter"/>
</dbReference>
<reference evidence="3 4" key="1">
    <citation type="submission" date="2020-04" db="EMBL/GenBank/DDBJ databases">
        <title>Flammeovirga sp. SR4, a novel species isolated from seawater.</title>
        <authorList>
            <person name="Wang X."/>
        </authorList>
    </citation>
    <scope>NUCLEOTIDE SEQUENCE [LARGE SCALE GENOMIC DNA]</scope>
    <source>
        <strain evidence="3 4">ATCC 23126</strain>
    </source>
</reference>
<proteinExistence type="predicted"/>
<feature type="non-terminal residue" evidence="3">
    <location>
        <position position="474"/>
    </location>
</feature>
<evidence type="ECO:0000313" key="4">
    <source>
        <dbReference type="Proteomes" id="UP000576082"/>
    </source>
</evidence>
<evidence type="ECO:0000259" key="2">
    <source>
        <dbReference type="Pfam" id="PF03781"/>
    </source>
</evidence>
<dbReference type="EMBL" id="JABANE010000233">
    <property type="protein sequence ID" value="NME72889.1"/>
    <property type="molecule type" value="Genomic_DNA"/>
</dbReference>
<organism evidence="3 4">
    <name type="scientific">Flammeovirga aprica JL-4</name>
    <dbReference type="NCBI Taxonomy" id="694437"/>
    <lineage>
        <taxon>Bacteria</taxon>
        <taxon>Pseudomonadati</taxon>
        <taxon>Bacteroidota</taxon>
        <taxon>Cytophagia</taxon>
        <taxon>Cytophagales</taxon>
        <taxon>Flammeovirgaceae</taxon>
        <taxon>Flammeovirga</taxon>
    </lineage>
</organism>
<dbReference type="InterPro" id="IPR051043">
    <property type="entry name" value="Sulfatase_Mod_Factor_Kinase"/>
</dbReference>
<dbReference type="InterPro" id="IPR005532">
    <property type="entry name" value="SUMF_dom"/>
</dbReference>
<dbReference type="SUPFAM" id="SSF56436">
    <property type="entry name" value="C-type lectin-like"/>
    <property type="match status" value="1"/>
</dbReference>
<name>A0A7X9S1X8_9BACT</name>